<reference evidence="3" key="1">
    <citation type="submission" date="2021-01" db="EMBL/GenBank/DDBJ databases">
        <title>Modified the classification status of verrucomicrobia.</title>
        <authorList>
            <person name="Feng X."/>
        </authorList>
    </citation>
    <scope>NUCLEOTIDE SEQUENCE</scope>
    <source>
        <strain evidence="3">JCM 18052</strain>
    </source>
</reference>
<evidence type="ECO:0000313" key="3">
    <source>
        <dbReference type="EMBL" id="MBK1817292.1"/>
    </source>
</evidence>
<protein>
    <submittedName>
        <fullName evidence="3">DUF1080 domain-containing protein</fullName>
    </submittedName>
</protein>
<dbReference type="AlphaFoldDB" id="A0A934R6J0"/>
<dbReference type="Gene3D" id="2.60.120.560">
    <property type="entry name" value="Exo-inulinase, domain 1"/>
    <property type="match status" value="1"/>
</dbReference>
<evidence type="ECO:0000313" key="4">
    <source>
        <dbReference type="Proteomes" id="UP000600139"/>
    </source>
</evidence>
<evidence type="ECO:0000256" key="1">
    <source>
        <dbReference type="SAM" id="SignalP"/>
    </source>
</evidence>
<dbReference type="GO" id="GO:0016787">
    <property type="term" value="F:hydrolase activity"/>
    <property type="evidence" value="ECO:0007669"/>
    <property type="project" value="InterPro"/>
</dbReference>
<dbReference type="Pfam" id="PF06439">
    <property type="entry name" value="3keto-disac_hyd"/>
    <property type="match status" value="1"/>
</dbReference>
<feature type="chain" id="PRO_5037735763" evidence="1">
    <location>
        <begin position="22"/>
        <end position="211"/>
    </location>
</feature>
<proteinExistence type="predicted"/>
<name>A0A934R6J0_9BACT</name>
<feature type="signal peptide" evidence="1">
    <location>
        <begin position="1"/>
        <end position="21"/>
    </location>
</feature>
<comment type="caution">
    <text evidence="3">The sequence shown here is derived from an EMBL/GenBank/DDBJ whole genome shotgun (WGS) entry which is preliminary data.</text>
</comment>
<dbReference type="EMBL" id="JAENIK010000012">
    <property type="protein sequence ID" value="MBK1817292.1"/>
    <property type="molecule type" value="Genomic_DNA"/>
</dbReference>
<accession>A0A934R6J0</accession>
<dbReference type="InterPro" id="IPR010496">
    <property type="entry name" value="AL/BT2_dom"/>
</dbReference>
<organism evidence="3 4">
    <name type="scientific">Luteolibacter yonseiensis</name>
    <dbReference type="NCBI Taxonomy" id="1144680"/>
    <lineage>
        <taxon>Bacteria</taxon>
        <taxon>Pseudomonadati</taxon>
        <taxon>Verrucomicrobiota</taxon>
        <taxon>Verrucomicrobiia</taxon>
        <taxon>Verrucomicrobiales</taxon>
        <taxon>Verrucomicrobiaceae</taxon>
        <taxon>Luteolibacter</taxon>
    </lineage>
</organism>
<dbReference type="RefSeq" id="WP_200352237.1">
    <property type="nucleotide sequence ID" value="NZ_BAABHZ010000001.1"/>
</dbReference>
<sequence length="211" mass="23309">MLRNLVILAAITSGAASHSGAAPVALFDGKTLAGWEIRKGEEKWWKVGDGMIVGGSLTEQVPFNTFIASVKHYENFELSYRLRLVKGEGFMNSGMQVRSQRSEKDSEMIGYQVDAGAGYWGDLYDESRRNTALIKGTPGAAKDWEWNQYRVRCEGPRIRTWINDVLVADYSEKDPRIPLSGRLGLQAHGGGRLLVQMKDISITELGGTAAQ</sequence>
<evidence type="ECO:0000259" key="2">
    <source>
        <dbReference type="Pfam" id="PF06439"/>
    </source>
</evidence>
<gene>
    <name evidence="3" type="ORF">JIN84_16855</name>
</gene>
<keyword evidence="1" id="KW-0732">Signal</keyword>
<feature type="domain" description="3-keto-alpha-glucoside-1,2-lyase/3-keto-2-hydroxy-glucal hydratase" evidence="2">
    <location>
        <begin position="24"/>
        <end position="202"/>
    </location>
</feature>
<dbReference type="Proteomes" id="UP000600139">
    <property type="component" value="Unassembled WGS sequence"/>
</dbReference>
<keyword evidence="4" id="KW-1185">Reference proteome</keyword>